<dbReference type="AlphaFoldDB" id="A0A4V2N2A1"/>
<name>A0A4V2N2A1_BIFLL</name>
<proteinExistence type="predicted"/>
<accession>A0A4V2N2A1</accession>
<comment type="caution">
    <text evidence="1">The sequence shown here is derived from an EMBL/GenBank/DDBJ whole genome shotgun (WGS) entry which is preliminary data.</text>
</comment>
<organism evidence="1 2">
    <name type="scientific">Bifidobacterium longum subsp. longum</name>
    <dbReference type="NCBI Taxonomy" id="1679"/>
    <lineage>
        <taxon>Bacteria</taxon>
        <taxon>Bacillati</taxon>
        <taxon>Actinomycetota</taxon>
        <taxon>Actinomycetes</taxon>
        <taxon>Bifidobacteriales</taxon>
        <taxon>Bifidobacteriaceae</taxon>
        <taxon>Bifidobacterium</taxon>
    </lineage>
</organism>
<dbReference type="RefSeq" id="WP_131294039.1">
    <property type="nucleotide sequence ID" value="NZ_SHPX01000002.1"/>
</dbReference>
<reference evidence="1 2" key="1">
    <citation type="journal article" date="2018" name="Sci. Rep.">
        <title>Genomic diversity and distribution of Bifidobacterium longum subsp. longum across the human lifespan.</title>
        <authorList>
            <person name="Odamaki T."/>
            <person name="Bottacini F."/>
            <person name="Kato K."/>
            <person name="Mitsuyama E."/>
            <person name="Yoshida K."/>
            <person name="Horigome A."/>
            <person name="Xiao J.Z."/>
            <person name="van Sinderen D."/>
        </authorList>
    </citation>
    <scope>NUCLEOTIDE SEQUENCE [LARGE SCALE GENOMIC DNA]</scope>
    <source>
        <strain evidence="1 2">MCC10015</strain>
    </source>
</reference>
<protein>
    <submittedName>
        <fullName evidence="1">Uncharacterized protein</fullName>
    </submittedName>
</protein>
<sequence>MSEEYSGEGEGLSFGDWHTGVISSFVNLIYKRAEVLFSCTMHVNGCSGVSGGFHFNAIFGFRHKIVWINTGSDKIWMPVWKSIDHKFS</sequence>
<dbReference type="Proteomes" id="UP000293441">
    <property type="component" value="Unassembled WGS sequence"/>
</dbReference>
<dbReference type="EMBL" id="SHPX01000002">
    <property type="protein sequence ID" value="TCD98826.1"/>
    <property type="molecule type" value="Genomic_DNA"/>
</dbReference>
<evidence type="ECO:0000313" key="2">
    <source>
        <dbReference type="Proteomes" id="UP000293441"/>
    </source>
</evidence>
<evidence type="ECO:0000313" key="1">
    <source>
        <dbReference type="EMBL" id="TCD98826.1"/>
    </source>
</evidence>
<gene>
    <name evidence="1" type="ORF">MCC10015_0165</name>
</gene>